<proteinExistence type="predicted"/>
<feature type="compositionally biased region" description="Low complexity" evidence="2">
    <location>
        <begin position="723"/>
        <end position="745"/>
    </location>
</feature>
<dbReference type="InterPro" id="IPR050445">
    <property type="entry name" value="Bact_polysacc_biosynth/exp"/>
</dbReference>
<dbReference type="Proteomes" id="UP001597068">
    <property type="component" value="Unassembled WGS sequence"/>
</dbReference>
<evidence type="ECO:0000256" key="2">
    <source>
        <dbReference type="SAM" id="MobiDB-lite"/>
    </source>
</evidence>
<feature type="compositionally biased region" description="Low complexity" evidence="2">
    <location>
        <begin position="1028"/>
        <end position="1055"/>
    </location>
</feature>
<feature type="compositionally biased region" description="Basic and acidic residues" evidence="2">
    <location>
        <begin position="846"/>
        <end position="861"/>
    </location>
</feature>
<name>A0ABW3G7Q4_9NOCA</name>
<feature type="region of interest" description="Disordered" evidence="2">
    <location>
        <begin position="669"/>
        <end position="748"/>
    </location>
</feature>
<feature type="compositionally biased region" description="Basic and acidic residues" evidence="2">
    <location>
        <begin position="800"/>
        <end position="838"/>
    </location>
</feature>
<keyword evidence="5" id="KW-1185">Reference proteome</keyword>
<feature type="region of interest" description="Disordered" evidence="2">
    <location>
        <begin position="501"/>
        <end position="534"/>
    </location>
</feature>
<keyword evidence="3" id="KW-1133">Transmembrane helix</keyword>
<evidence type="ECO:0000313" key="5">
    <source>
        <dbReference type="Proteomes" id="UP001597068"/>
    </source>
</evidence>
<dbReference type="Gene3D" id="3.40.50.300">
    <property type="entry name" value="P-loop containing nucleotide triphosphate hydrolases"/>
    <property type="match status" value="1"/>
</dbReference>
<feature type="compositionally biased region" description="Acidic residues" evidence="2">
    <location>
        <begin position="669"/>
        <end position="722"/>
    </location>
</feature>
<keyword evidence="3" id="KW-0812">Transmembrane</keyword>
<reference evidence="5" key="1">
    <citation type="journal article" date="2019" name="Int. J. Syst. Evol. Microbiol.">
        <title>The Global Catalogue of Microorganisms (GCM) 10K type strain sequencing project: providing services to taxonomists for standard genome sequencing and annotation.</title>
        <authorList>
            <consortium name="The Broad Institute Genomics Platform"/>
            <consortium name="The Broad Institute Genome Sequencing Center for Infectious Disease"/>
            <person name="Wu L."/>
            <person name="Ma J."/>
        </authorList>
    </citation>
    <scope>NUCLEOTIDE SEQUENCE [LARGE SCALE GENOMIC DNA]</scope>
    <source>
        <strain evidence="5">CCUG 50873</strain>
    </source>
</reference>
<feature type="compositionally biased region" description="Pro residues" evidence="2">
    <location>
        <begin position="1016"/>
        <end position="1027"/>
    </location>
</feature>
<feature type="region of interest" description="Disordered" evidence="2">
    <location>
        <begin position="645"/>
        <end position="664"/>
    </location>
</feature>
<feature type="region of interest" description="Disordered" evidence="2">
    <location>
        <begin position="1011"/>
        <end position="1064"/>
    </location>
</feature>
<evidence type="ECO:0008006" key="6">
    <source>
        <dbReference type="Google" id="ProtNLM"/>
    </source>
</evidence>
<gene>
    <name evidence="4" type="ORF">ACFQ04_04775</name>
</gene>
<feature type="coiled-coil region" evidence="1">
    <location>
        <begin position="892"/>
        <end position="978"/>
    </location>
</feature>
<feature type="compositionally biased region" description="Polar residues" evidence="2">
    <location>
        <begin position="510"/>
        <end position="521"/>
    </location>
</feature>
<feature type="transmembrane region" description="Helical" evidence="3">
    <location>
        <begin position="12"/>
        <end position="31"/>
    </location>
</feature>
<keyword evidence="1" id="KW-0175">Coiled coil</keyword>
<evidence type="ECO:0000256" key="1">
    <source>
        <dbReference type="SAM" id="Coils"/>
    </source>
</evidence>
<dbReference type="PANTHER" id="PTHR32309:SF31">
    <property type="entry name" value="CAPSULAR EXOPOLYSACCHARIDE FAMILY"/>
    <property type="match status" value="1"/>
</dbReference>
<dbReference type="RefSeq" id="WP_253646974.1">
    <property type="nucleotide sequence ID" value="NZ_BAAAMO010000002.1"/>
</dbReference>
<dbReference type="SUPFAM" id="SSF52540">
    <property type="entry name" value="P-loop containing nucleoside triphosphate hydrolases"/>
    <property type="match status" value="1"/>
</dbReference>
<feature type="region of interest" description="Disordered" evidence="2">
    <location>
        <begin position="800"/>
        <end position="861"/>
    </location>
</feature>
<organism evidence="4 5">
    <name type="scientific">Williamsia deligens</name>
    <dbReference type="NCBI Taxonomy" id="321325"/>
    <lineage>
        <taxon>Bacteria</taxon>
        <taxon>Bacillati</taxon>
        <taxon>Actinomycetota</taxon>
        <taxon>Actinomycetes</taxon>
        <taxon>Mycobacteriales</taxon>
        <taxon>Nocardiaceae</taxon>
        <taxon>Williamsia</taxon>
    </lineage>
</organism>
<sequence length="1064" mass="115781">MNQLLRVRRRWYVVVAVTLVTLVGAFVAGIGDRTTYSAKAALSASSPTSENSPYALALAYIYLFNDASFQDALVRKAKVPSGVTSVAEPATVGSIFYIDATASSPEAARSAASALASTFRTEINGALEDAKRQTINSVEAPFEQRYAQRLDVPGDERAGLQDQINTINANTNGMINSVGLDSAVTASSPQRTTTLLTALGGGLVVGLLVALGVDIASRRVRTGFDVTDKTAFTTALTVADPDDAGGSARTADLRHLANRLVSGSETRPQVIAVIAAQSGASAAARQLAGSMASALGTSEVPSLLVRTDTRRPVGPSARPGFVDVLVDPDRDLHELTTAAVDGVCVMEPGNRVLDPIGVVTRSRVAKFLDAARKHAEVVVIESPIVLESPEAQIICAQTDVVVTVVDPLTATVAEVSETYRLLAEVKAPIGPVVVMAAPPVAAPPLPASPVKALLTTVEQDEPPAVEASEAVEAETVGAIEAASPAAPGAAPVELEAADVDMSEPEPWETESVQPVTATVGTADSDSQSADDDEVVDDADVVPETDQDAPAEEIPASAEVVATSVPAVRPMAARTEVTPARRPLEKRLGRALQKANRLRLGEMAAARRTPLARPVVAPRVSAPVPPPVDEESEEFLPYRPLRSPVIKNEHPAAPEPEVEVEVEPTDVVEPEVVEPEVEPEPEAVVEPEPEAEPEAVAEPEVEVEPEPEPEPEADVVEEPDVIEEVVVITEPGADTTGPDTTGLDAGVVESGAPTDQFAAMPATPTPAQGDPFAFERHAAAQRAAHDEFLREQALRERWEAEQRARQQWVRDQEARERRDRERRAQEELARRQAVQERLARQQWAREQAAREEADRKERERLERERVDRLERERIARERAERQQLERIERARAAHLERERVARAEAARRRLAQEQRERDERAAVERAVAERLKAERLAAERLEEERREIERRLEVERQAREQLERELALQQQVAREQFAQEQWAQYRLAQERWLEDQWARYRVEQQRWLQQRAAGVDVPPPVPPSPNAVPPNVVSQNAVSQNVTSPHAVSGGRVVEGSVERRDTTR</sequence>
<protein>
    <recommendedName>
        <fullName evidence="6">Capsular polysaccharide biosynthesis protein</fullName>
    </recommendedName>
</protein>
<dbReference type="InterPro" id="IPR027417">
    <property type="entry name" value="P-loop_NTPase"/>
</dbReference>
<dbReference type="PANTHER" id="PTHR32309">
    <property type="entry name" value="TYROSINE-PROTEIN KINASE"/>
    <property type="match status" value="1"/>
</dbReference>
<evidence type="ECO:0000313" key="4">
    <source>
        <dbReference type="EMBL" id="MFD0925046.1"/>
    </source>
</evidence>
<keyword evidence="3" id="KW-0472">Membrane</keyword>
<dbReference type="EMBL" id="JBHTIL010000001">
    <property type="protein sequence ID" value="MFD0925046.1"/>
    <property type="molecule type" value="Genomic_DNA"/>
</dbReference>
<comment type="caution">
    <text evidence="4">The sequence shown here is derived from an EMBL/GenBank/DDBJ whole genome shotgun (WGS) entry which is preliminary data.</text>
</comment>
<feature type="compositionally biased region" description="Acidic residues" evidence="2">
    <location>
        <begin position="655"/>
        <end position="664"/>
    </location>
</feature>
<accession>A0ABW3G7Q4</accession>
<evidence type="ECO:0000256" key="3">
    <source>
        <dbReference type="SAM" id="Phobius"/>
    </source>
</evidence>